<reference evidence="1 2" key="1">
    <citation type="journal article" date="2015" name="Proc. Natl. Acad. Sci. U.S.A.">
        <title>The resurrection genome of Boea hygrometrica: A blueprint for survival of dehydration.</title>
        <authorList>
            <person name="Xiao L."/>
            <person name="Yang G."/>
            <person name="Zhang L."/>
            <person name="Yang X."/>
            <person name="Zhao S."/>
            <person name="Ji Z."/>
            <person name="Zhou Q."/>
            <person name="Hu M."/>
            <person name="Wang Y."/>
            <person name="Chen M."/>
            <person name="Xu Y."/>
            <person name="Jin H."/>
            <person name="Xiao X."/>
            <person name="Hu G."/>
            <person name="Bao F."/>
            <person name="Hu Y."/>
            <person name="Wan P."/>
            <person name="Li L."/>
            <person name="Deng X."/>
            <person name="Kuang T."/>
            <person name="Xiang C."/>
            <person name="Zhu J.K."/>
            <person name="Oliver M.J."/>
            <person name="He Y."/>
        </authorList>
    </citation>
    <scope>NUCLEOTIDE SEQUENCE [LARGE SCALE GENOMIC DNA]</scope>
    <source>
        <strain evidence="2">cv. XS01</strain>
    </source>
</reference>
<name>A0A2Z7CEN9_9LAMI</name>
<organism evidence="1 2">
    <name type="scientific">Dorcoceras hygrometricum</name>
    <dbReference type="NCBI Taxonomy" id="472368"/>
    <lineage>
        <taxon>Eukaryota</taxon>
        <taxon>Viridiplantae</taxon>
        <taxon>Streptophyta</taxon>
        <taxon>Embryophyta</taxon>
        <taxon>Tracheophyta</taxon>
        <taxon>Spermatophyta</taxon>
        <taxon>Magnoliopsida</taxon>
        <taxon>eudicotyledons</taxon>
        <taxon>Gunneridae</taxon>
        <taxon>Pentapetalae</taxon>
        <taxon>asterids</taxon>
        <taxon>lamiids</taxon>
        <taxon>Lamiales</taxon>
        <taxon>Gesneriaceae</taxon>
        <taxon>Didymocarpoideae</taxon>
        <taxon>Trichosporeae</taxon>
        <taxon>Loxocarpinae</taxon>
        <taxon>Dorcoceras</taxon>
    </lineage>
</organism>
<evidence type="ECO:0000313" key="2">
    <source>
        <dbReference type="Proteomes" id="UP000250235"/>
    </source>
</evidence>
<dbReference type="Proteomes" id="UP000250235">
    <property type="component" value="Unassembled WGS sequence"/>
</dbReference>
<proteinExistence type="predicted"/>
<accession>A0A2Z7CEN9</accession>
<dbReference type="AlphaFoldDB" id="A0A2Z7CEN9"/>
<evidence type="ECO:0000313" key="1">
    <source>
        <dbReference type="EMBL" id="KZV45530.1"/>
    </source>
</evidence>
<dbReference type="EMBL" id="KQ996064">
    <property type="protein sequence ID" value="KZV45530.1"/>
    <property type="molecule type" value="Genomic_DNA"/>
</dbReference>
<sequence>MPSCLKLHAAPGPRGLFYGQLYHNTFEGISLCFMQDNDYSAIEQPATLLDLIKFLEDMSEEAKCPIRRAIRGFPITDPYLLSWEVQSQAFETNDWQSAANISLQPAGHPDASNFHPVASFAYPVDMESSRKKADVVESYNPDARYPVAVFEASAVAQSIQSTKKQLLREVL</sequence>
<protein>
    <submittedName>
        <fullName evidence="1">Uncharacterized protein</fullName>
    </submittedName>
</protein>
<keyword evidence="2" id="KW-1185">Reference proteome</keyword>
<gene>
    <name evidence="1" type="ORF">F511_40089</name>
</gene>